<sequence length="183" mass="19023">GSGGGTSPGTKFEGIKAKMSSTDSTTTGLGQTTRSVFNPRLGGGGSTVGPAGSSANTNTHTYIQEQDNEDNTKSVEGDEEGNEIAKNDRFATAAAQVIDIDGNARADFMSVRTEDTAEERVGSNKEVGVDENTPAAQQGKGGENNTGNGMTSTKPDSNRTSHAKRDDESEEGRKPKSKAKHAL</sequence>
<keyword evidence="3" id="KW-1185">Reference proteome</keyword>
<dbReference type="GeneID" id="25912189"/>
<feature type="region of interest" description="Disordered" evidence="1">
    <location>
        <begin position="1"/>
        <end position="89"/>
    </location>
</feature>
<name>A0A0L0FG97_9EUKA</name>
<evidence type="ECO:0000313" key="2">
    <source>
        <dbReference type="EMBL" id="KNC75799.1"/>
    </source>
</evidence>
<reference evidence="2 3" key="1">
    <citation type="submission" date="2011-02" db="EMBL/GenBank/DDBJ databases">
        <title>The Genome Sequence of Sphaeroforma arctica JP610.</title>
        <authorList>
            <consortium name="The Broad Institute Genome Sequencing Platform"/>
            <person name="Russ C."/>
            <person name="Cuomo C."/>
            <person name="Young S.K."/>
            <person name="Zeng Q."/>
            <person name="Gargeya S."/>
            <person name="Alvarado L."/>
            <person name="Berlin A."/>
            <person name="Chapman S.B."/>
            <person name="Chen Z."/>
            <person name="Freedman E."/>
            <person name="Gellesch M."/>
            <person name="Goldberg J."/>
            <person name="Griggs A."/>
            <person name="Gujja S."/>
            <person name="Heilman E."/>
            <person name="Heiman D."/>
            <person name="Howarth C."/>
            <person name="Mehta T."/>
            <person name="Neiman D."/>
            <person name="Pearson M."/>
            <person name="Roberts A."/>
            <person name="Saif S."/>
            <person name="Shea T."/>
            <person name="Shenoy N."/>
            <person name="Sisk P."/>
            <person name="Stolte C."/>
            <person name="Sykes S."/>
            <person name="White J."/>
            <person name="Yandava C."/>
            <person name="Burger G."/>
            <person name="Gray M.W."/>
            <person name="Holland P.W.H."/>
            <person name="King N."/>
            <person name="Lang F.B.F."/>
            <person name="Roger A.J."/>
            <person name="Ruiz-Trillo I."/>
            <person name="Haas B."/>
            <person name="Nusbaum C."/>
            <person name="Birren B."/>
        </authorList>
    </citation>
    <scope>NUCLEOTIDE SEQUENCE [LARGE SCALE GENOMIC DNA]</scope>
    <source>
        <strain evidence="2 3">JP610</strain>
    </source>
</reference>
<feature type="compositionally biased region" description="Polar residues" evidence="1">
    <location>
        <begin position="145"/>
        <end position="155"/>
    </location>
</feature>
<dbReference type="EMBL" id="KQ243416">
    <property type="protein sequence ID" value="KNC75799.1"/>
    <property type="molecule type" value="Genomic_DNA"/>
</dbReference>
<evidence type="ECO:0000256" key="1">
    <source>
        <dbReference type="SAM" id="MobiDB-lite"/>
    </source>
</evidence>
<feature type="compositionally biased region" description="Basic and acidic residues" evidence="1">
    <location>
        <begin position="156"/>
        <end position="174"/>
    </location>
</feature>
<feature type="region of interest" description="Disordered" evidence="1">
    <location>
        <begin position="109"/>
        <end position="183"/>
    </location>
</feature>
<feature type="compositionally biased region" description="Basic and acidic residues" evidence="1">
    <location>
        <begin position="112"/>
        <end position="123"/>
    </location>
</feature>
<dbReference type="RefSeq" id="XP_014149701.1">
    <property type="nucleotide sequence ID" value="XM_014294226.1"/>
</dbReference>
<feature type="compositionally biased region" description="Low complexity" evidence="1">
    <location>
        <begin position="20"/>
        <end position="35"/>
    </location>
</feature>
<evidence type="ECO:0000313" key="3">
    <source>
        <dbReference type="Proteomes" id="UP000054560"/>
    </source>
</evidence>
<feature type="non-terminal residue" evidence="2">
    <location>
        <position position="1"/>
    </location>
</feature>
<dbReference type="Proteomes" id="UP000054560">
    <property type="component" value="Unassembled WGS sequence"/>
</dbReference>
<proteinExistence type="predicted"/>
<organism evidence="2 3">
    <name type="scientific">Sphaeroforma arctica JP610</name>
    <dbReference type="NCBI Taxonomy" id="667725"/>
    <lineage>
        <taxon>Eukaryota</taxon>
        <taxon>Ichthyosporea</taxon>
        <taxon>Ichthyophonida</taxon>
        <taxon>Sphaeroforma</taxon>
    </lineage>
</organism>
<accession>A0A0L0FG97</accession>
<gene>
    <name evidence="2" type="ORF">SARC_11685</name>
</gene>
<dbReference type="AlphaFoldDB" id="A0A0L0FG97"/>
<protein>
    <submittedName>
        <fullName evidence="2">Uncharacterized protein</fullName>
    </submittedName>
</protein>
<feature type="compositionally biased region" description="Polar residues" evidence="1">
    <location>
        <begin position="55"/>
        <end position="65"/>
    </location>
</feature>